<gene>
    <name evidence="11" type="ORF">HA299_07065</name>
</gene>
<feature type="transmembrane region" description="Helical" evidence="9">
    <location>
        <begin position="310"/>
        <end position="335"/>
    </location>
</feature>
<dbReference type="EMBL" id="DUIH01000022">
    <property type="protein sequence ID" value="HIH70346.1"/>
    <property type="molecule type" value="Genomic_DNA"/>
</dbReference>
<dbReference type="GO" id="GO:0008324">
    <property type="term" value="F:monoatomic cation transmembrane transporter activity"/>
    <property type="evidence" value="ECO:0007669"/>
    <property type="project" value="InterPro"/>
</dbReference>
<comment type="caution">
    <text evidence="11">The sequence shown here is derived from an EMBL/GenBank/DDBJ whole genome shotgun (WGS) entry which is preliminary data.</text>
</comment>
<feature type="domain" description="SLC41A/MgtE integral membrane" evidence="10">
    <location>
        <begin position="273"/>
        <end position="404"/>
    </location>
</feature>
<feature type="transmembrane region" description="Helical" evidence="9">
    <location>
        <begin position="385"/>
        <end position="410"/>
    </location>
</feature>
<dbReference type="GO" id="GO:0016020">
    <property type="term" value="C:membrane"/>
    <property type="evidence" value="ECO:0007669"/>
    <property type="project" value="UniProtKB-SubCell"/>
</dbReference>
<evidence type="ECO:0000256" key="5">
    <source>
        <dbReference type="ARBA" id="ARBA00022842"/>
    </source>
</evidence>
<dbReference type="Proteomes" id="UP000600363">
    <property type="component" value="Unassembled WGS sequence"/>
</dbReference>
<feature type="domain" description="SLC41A/MgtE integral membrane" evidence="10">
    <location>
        <begin position="62"/>
        <end position="193"/>
    </location>
</feature>
<feature type="transmembrane region" description="Helical" evidence="9">
    <location>
        <begin position="28"/>
        <end position="48"/>
    </location>
</feature>
<dbReference type="AlphaFoldDB" id="A0A832RXR1"/>
<evidence type="ECO:0000256" key="3">
    <source>
        <dbReference type="ARBA" id="ARBA00022448"/>
    </source>
</evidence>
<sequence>MVYMGEEYTVRGWRSAHNEVASMMRQSLFALMVCAIGDLVAGLSLGVFSSYLELIPGLLVLVPAAIDMRGNVYASLGSRLGTYLHTGELSPELKERTILNQLVLASFSQTIALSVLLALLAKAITLAIGIPSVGVAMLMMISVLGGVLAALVMLTSTVLIATRSVLRGWDPDNITTPLITAIGDLVTIPMLLLAAYVVLRLQSVLDALAVLVLAVCAVGLATSMRRRHPISRSIIVQSIPILTVCALLSTFAGVFLEHKLEALLMYTSLFLLIPSLNEEAGNLGSILAARLSSSHRMGIIRIHGAPDAQVLLSSLALILLGMVMFPMLGVLVHIISPVFGLTTPGLVQLVVLSTVVGMVVALLSNVVAYYLTFLSIRYRVDPDNAVIPLLTSTMDFITTGVLMFFVSHFVG</sequence>
<feature type="transmembrane region" description="Helical" evidence="9">
    <location>
        <begin position="102"/>
        <end position="130"/>
    </location>
</feature>
<reference evidence="11" key="1">
    <citation type="journal article" date="2020" name="bioRxiv">
        <title>A rank-normalized archaeal taxonomy based on genome phylogeny resolves widespread incomplete and uneven classifications.</title>
        <authorList>
            <person name="Rinke C."/>
            <person name="Chuvochina M."/>
            <person name="Mussig A.J."/>
            <person name="Chaumeil P.-A."/>
            <person name="Waite D.W."/>
            <person name="Whitman W.B."/>
            <person name="Parks D.H."/>
            <person name="Hugenholtz P."/>
        </authorList>
    </citation>
    <scope>NUCLEOTIDE SEQUENCE</scope>
    <source>
        <strain evidence="11">UBA12518</strain>
    </source>
</reference>
<accession>A0A832RXR1</accession>
<dbReference type="SUPFAM" id="SSF161093">
    <property type="entry name" value="MgtE membrane domain-like"/>
    <property type="match status" value="2"/>
</dbReference>
<feature type="transmembrane region" description="Helical" evidence="9">
    <location>
        <begin position="136"/>
        <end position="162"/>
    </location>
</feature>
<keyword evidence="6 9" id="KW-1133">Transmembrane helix</keyword>
<protein>
    <recommendedName>
        <fullName evidence="10">SLC41A/MgtE integral membrane domain-containing protein</fullName>
    </recommendedName>
</protein>
<keyword evidence="7" id="KW-0406">Ion transport</keyword>
<evidence type="ECO:0000259" key="10">
    <source>
        <dbReference type="Pfam" id="PF01769"/>
    </source>
</evidence>
<dbReference type="Gene3D" id="1.10.357.20">
    <property type="entry name" value="SLC41 divalent cation transporters, integral membrane domain"/>
    <property type="match status" value="2"/>
</dbReference>
<name>A0A832RXR1_9EURY</name>
<dbReference type="InterPro" id="IPR045349">
    <property type="entry name" value="SLC41A1-3"/>
</dbReference>
<comment type="subcellular location">
    <subcellularLocation>
        <location evidence="1">Membrane</location>
        <topology evidence="1">Multi-pass membrane protein</topology>
    </subcellularLocation>
</comment>
<evidence type="ECO:0000256" key="4">
    <source>
        <dbReference type="ARBA" id="ARBA00022692"/>
    </source>
</evidence>
<evidence type="ECO:0000313" key="12">
    <source>
        <dbReference type="Proteomes" id="UP000600363"/>
    </source>
</evidence>
<dbReference type="InterPro" id="IPR006667">
    <property type="entry name" value="SLC41_membr_dom"/>
</dbReference>
<evidence type="ECO:0000256" key="9">
    <source>
        <dbReference type="SAM" id="Phobius"/>
    </source>
</evidence>
<feature type="transmembrane region" description="Helical" evidence="9">
    <location>
        <begin position="174"/>
        <end position="198"/>
    </location>
</feature>
<evidence type="ECO:0000256" key="8">
    <source>
        <dbReference type="ARBA" id="ARBA00023136"/>
    </source>
</evidence>
<dbReference type="Pfam" id="PF01769">
    <property type="entry name" value="MgtE"/>
    <property type="match status" value="2"/>
</dbReference>
<keyword evidence="4 9" id="KW-0812">Transmembrane</keyword>
<evidence type="ECO:0000313" key="11">
    <source>
        <dbReference type="EMBL" id="HIH70346.1"/>
    </source>
</evidence>
<dbReference type="PANTHER" id="PTHR16228:SF7">
    <property type="entry name" value="SLC41A_MGTE INTEGRAL MEMBRANE DOMAIN-CONTAINING PROTEIN"/>
    <property type="match status" value="1"/>
</dbReference>
<dbReference type="PANTHER" id="PTHR16228">
    <property type="entry name" value="DIVALENT CATION TRANSPORTER SOLUTE CARRIER FAMILY 41"/>
    <property type="match status" value="1"/>
</dbReference>
<feature type="transmembrane region" description="Helical" evidence="9">
    <location>
        <begin position="234"/>
        <end position="256"/>
    </location>
</feature>
<evidence type="ECO:0000256" key="1">
    <source>
        <dbReference type="ARBA" id="ARBA00004141"/>
    </source>
</evidence>
<organism evidence="11 12">
    <name type="scientific">Methermicoccus shengliensis</name>
    <dbReference type="NCBI Taxonomy" id="660064"/>
    <lineage>
        <taxon>Archaea</taxon>
        <taxon>Methanobacteriati</taxon>
        <taxon>Methanobacteriota</taxon>
        <taxon>Stenosarchaea group</taxon>
        <taxon>Methanomicrobia</taxon>
        <taxon>Methanosarcinales</taxon>
        <taxon>Methermicoccaceae</taxon>
        <taxon>Methermicoccus</taxon>
    </lineage>
</organism>
<evidence type="ECO:0000256" key="7">
    <source>
        <dbReference type="ARBA" id="ARBA00023065"/>
    </source>
</evidence>
<keyword evidence="3" id="KW-0813">Transport</keyword>
<comment type="similarity">
    <text evidence="2">Belongs to the SLC41A transporter family.</text>
</comment>
<evidence type="ECO:0000256" key="6">
    <source>
        <dbReference type="ARBA" id="ARBA00022989"/>
    </source>
</evidence>
<feature type="transmembrane region" description="Helical" evidence="9">
    <location>
        <begin position="204"/>
        <end position="222"/>
    </location>
</feature>
<keyword evidence="8 9" id="KW-0472">Membrane</keyword>
<dbReference type="InterPro" id="IPR036739">
    <property type="entry name" value="SLC41_membr_dom_sf"/>
</dbReference>
<evidence type="ECO:0000256" key="2">
    <source>
        <dbReference type="ARBA" id="ARBA00009749"/>
    </source>
</evidence>
<proteinExistence type="inferred from homology"/>
<feature type="transmembrane region" description="Helical" evidence="9">
    <location>
        <begin position="347"/>
        <end position="373"/>
    </location>
</feature>
<keyword evidence="5" id="KW-0460">Magnesium</keyword>